<comment type="caution">
    <text evidence="3">The sequence shown here is derived from an EMBL/GenBank/DDBJ whole genome shotgun (WGS) entry which is preliminary data.</text>
</comment>
<dbReference type="SUPFAM" id="SSF48208">
    <property type="entry name" value="Six-hairpin glycosidases"/>
    <property type="match status" value="1"/>
</dbReference>
<dbReference type="Proteomes" id="UP001595955">
    <property type="component" value="Unassembled WGS sequence"/>
</dbReference>
<evidence type="ECO:0000313" key="3">
    <source>
        <dbReference type="EMBL" id="MFC4553657.1"/>
    </source>
</evidence>
<dbReference type="InterPro" id="IPR008928">
    <property type="entry name" value="6-hairpin_glycosidase_sf"/>
</dbReference>
<proteinExistence type="inferred from homology"/>
<gene>
    <name evidence="3" type="ORF">ACFO3F_00170</name>
</gene>
<evidence type="ECO:0000313" key="4">
    <source>
        <dbReference type="Proteomes" id="UP001595955"/>
    </source>
</evidence>
<reference evidence="4" key="1">
    <citation type="journal article" date="2019" name="Int. J. Syst. Evol. Microbiol.">
        <title>The Global Catalogue of Microorganisms (GCM) 10K type strain sequencing project: providing services to taxonomists for standard genome sequencing and annotation.</title>
        <authorList>
            <consortium name="The Broad Institute Genomics Platform"/>
            <consortium name="The Broad Institute Genome Sequencing Center for Infectious Disease"/>
            <person name="Wu L."/>
            <person name="Ma J."/>
        </authorList>
    </citation>
    <scope>NUCLEOTIDE SEQUENCE [LARGE SCALE GENOMIC DNA]</scope>
    <source>
        <strain evidence="4">JCM 3369</strain>
    </source>
</reference>
<sequence>MTWLGSRTHAEWLTAETDALLAFARSSRVPNGFGYLDADGAVDPGQPAELWVTARMTHSFALGTMLGRPGYGPLADHGVAALRGAFADGEHGGWFSAVALEGDGVPDDTKAAYAHGFVILAGASAAAAGRPGGRALLDEALAVSERFFWRDDEGMAVESWDRAFGVCEDYRGVNANMHTVEAYLAAADVTGDDVWLDRAVRITRRVLDDFARANDWRIPEHFSADWEPLLDYNRDEPAHPFRPYGATVGHSLEWARLVLHAREALRRRGLDAETWMLEAARELFDRAVADGWAVDGADGFVYTVDFAGEPVVRERMHWVVCEGIGAAAALEAVTGEVRYEERYRQWWDYAAEHLIEAPGRWRHELSAENGPSAGTWSGKPDIYHALQATLIPRLPLAPALAPAVAAGLVDNRHPMP</sequence>
<comment type="similarity">
    <text evidence="1">Belongs to the N-acylglucosamine 2-epimerase family.</text>
</comment>
<evidence type="ECO:0000256" key="1">
    <source>
        <dbReference type="ARBA" id="ARBA00008558"/>
    </source>
</evidence>
<dbReference type="Pfam" id="PF07221">
    <property type="entry name" value="GlcNAc_2-epim"/>
    <property type="match status" value="1"/>
</dbReference>
<dbReference type="RefSeq" id="WP_122822899.1">
    <property type="nucleotide sequence ID" value="NZ_CP033325.1"/>
</dbReference>
<organism evidence="3 4">
    <name type="scientific">Georgenia faecalis</name>
    <dbReference type="NCBI Taxonomy" id="2483799"/>
    <lineage>
        <taxon>Bacteria</taxon>
        <taxon>Bacillati</taxon>
        <taxon>Actinomycetota</taxon>
        <taxon>Actinomycetes</taxon>
        <taxon>Micrococcales</taxon>
        <taxon>Bogoriellaceae</taxon>
        <taxon>Georgenia</taxon>
    </lineage>
</organism>
<evidence type="ECO:0000256" key="2">
    <source>
        <dbReference type="ARBA" id="ARBA00023235"/>
    </source>
</evidence>
<dbReference type="PANTHER" id="PTHR15108">
    <property type="entry name" value="N-ACYLGLUCOSAMINE-2-EPIMERASE"/>
    <property type="match status" value="1"/>
</dbReference>
<accession>A0ABV9D4X0</accession>
<dbReference type="EMBL" id="JBHSGF010000001">
    <property type="protein sequence ID" value="MFC4553657.1"/>
    <property type="molecule type" value="Genomic_DNA"/>
</dbReference>
<dbReference type="InterPro" id="IPR010819">
    <property type="entry name" value="AGE/CE"/>
</dbReference>
<dbReference type="InterPro" id="IPR012341">
    <property type="entry name" value="6hp_glycosidase-like_sf"/>
</dbReference>
<protein>
    <submittedName>
        <fullName evidence="3">AGE family epimerase/isomerase</fullName>
    </submittedName>
</protein>
<name>A0ABV9D4X0_9MICO</name>
<dbReference type="Gene3D" id="1.50.10.10">
    <property type="match status" value="1"/>
</dbReference>
<keyword evidence="2" id="KW-0413">Isomerase</keyword>
<keyword evidence="4" id="KW-1185">Reference proteome</keyword>